<keyword evidence="1" id="KW-1133">Transmembrane helix</keyword>
<evidence type="ECO:0008006" key="4">
    <source>
        <dbReference type="Google" id="ProtNLM"/>
    </source>
</evidence>
<gene>
    <name evidence="2" type="ORF">AFM12_02760</name>
</gene>
<evidence type="ECO:0000313" key="3">
    <source>
        <dbReference type="Proteomes" id="UP000050454"/>
    </source>
</evidence>
<dbReference type="EMBL" id="LGTQ01000005">
    <property type="protein sequence ID" value="KPM49541.1"/>
    <property type="molecule type" value="Genomic_DNA"/>
</dbReference>
<comment type="caution">
    <text evidence="2">The sequence shown here is derived from an EMBL/GenBank/DDBJ whole genome shotgun (WGS) entry which is preliminary data.</text>
</comment>
<dbReference type="Proteomes" id="UP000050454">
    <property type="component" value="Unassembled WGS sequence"/>
</dbReference>
<dbReference type="AlphaFoldDB" id="A0A0P7BQQ5"/>
<proteinExistence type="predicted"/>
<keyword evidence="1" id="KW-0812">Transmembrane</keyword>
<dbReference type="RefSeq" id="WP_055143743.1">
    <property type="nucleotide sequence ID" value="NZ_JXSZ01000005.1"/>
</dbReference>
<accession>A0A0P7BQQ5</accession>
<evidence type="ECO:0000313" key="2">
    <source>
        <dbReference type="EMBL" id="KPM49541.1"/>
    </source>
</evidence>
<name>A0A0P7BQQ5_9BACT</name>
<dbReference type="STRING" id="1605367.AFM12_02760"/>
<sequence length="61" mass="6473">MVVLENILILALFGGALGYLIKKGSDRFILKNGKNQSGCSSCSSGSCSSIPDFEKYVPSDN</sequence>
<evidence type="ECO:0000256" key="1">
    <source>
        <dbReference type="SAM" id="Phobius"/>
    </source>
</evidence>
<organism evidence="2 3">
    <name type="scientific">Jiulongibacter sediminis</name>
    <dbReference type="NCBI Taxonomy" id="1605367"/>
    <lineage>
        <taxon>Bacteria</taxon>
        <taxon>Pseudomonadati</taxon>
        <taxon>Bacteroidota</taxon>
        <taxon>Cytophagia</taxon>
        <taxon>Cytophagales</taxon>
        <taxon>Leadbetterellaceae</taxon>
        <taxon>Jiulongibacter</taxon>
    </lineage>
</organism>
<keyword evidence="3" id="KW-1185">Reference proteome</keyword>
<reference evidence="2 3" key="1">
    <citation type="submission" date="2015-07" db="EMBL/GenBank/DDBJ databases">
        <title>The draft genome sequence of Leadbetterella sp. JN14-9.</title>
        <authorList>
            <person name="Liu Y."/>
            <person name="Du J."/>
            <person name="Shao Z."/>
        </authorList>
    </citation>
    <scope>NUCLEOTIDE SEQUENCE [LARGE SCALE GENOMIC DNA]</scope>
    <source>
        <strain evidence="2 3">JN14-9</strain>
    </source>
</reference>
<protein>
    <recommendedName>
        <fullName evidence="4">FeoB-associated Cys-rich membrane protein</fullName>
    </recommendedName>
</protein>
<feature type="transmembrane region" description="Helical" evidence="1">
    <location>
        <begin position="6"/>
        <end position="21"/>
    </location>
</feature>
<keyword evidence="1" id="KW-0472">Membrane</keyword>